<gene>
    <name evidence="1" type="ORF">EEDITHA_LOCUS5007</name>
</gene>
<evidence type="ECO:0000313" key="1">
    <source>
        <dbReference type="EMBL" id="CAH2088893.1"/>
    </source>
</evidence>
<keyword evidence="2" id="KW-1185">Reference proteome</keyword>
<sequence length="104" mass="11981">MRLNVSRPRTPVGGVLAAKRTCWERIFVFHQSKMPQKRIKTTDCGSKDVLLYQEAYKEILQGRTIRAAAKMFDLCHVSLMRYKQKKEANPDGIASMVYNLATKF</sequence>
<comment type="caution">
    <text evidence="1">The sequence shown here is derived from an EMBL/GenBank/DDBJ whole genome shotgun (WGS) entry which is preliminary data.</text>
</comment>
<organism evidence="1 2">
    <name type="scientific">Euphydryas editha</name>
    <name type="common">Edith's checkerspot</name>
    <dbReference type="NCBI Taxonomy" id="104508"/>
    <lineage>
        <taxon>Eukaryota</taxon>
        <taxon>Metazoa</taxon>
        <taxon>Ecdysozoa</taxon>
        <taxon>Arthropoda</taxon>
        <taxon>Hexapoda</taxon>
        <taxon>Insecta</taxon>
        <taxon>Pterygota</taxon>
        <taxon>Neoptera</taxon>
        <taxon>Endopterygota</taxon>
        <taxon>Lepidoptera</taxon>
        <taxon>Glossata</taxon>
        <taxon>Ditrysia</taxon>
        <taxon>Papilionoidea</taxon>
        <taxon>Nymphalidae</taxon>
        <taxon>Nymphalinae</taxon>
        <taxon>Euphydryas</taxon>
    </lineage>
</organism>
<evidence type="ECO:0000313" key="2">
    <source>
        <dbReference type="Proteomes" id="UP001153954"/>
    </source>
</evidence>
<dbReference type="AlphaFoldDB" id="A0AAU9TSN3"/>
<accession>A0AAU9TSN3</accession>
<reference evidence="1" key="1">
    <citation type="submission" date="2022-03" db="EMBL/GenBank/DDBJ databases">
        <authorList>
            <person name="Tunstrom K."/>
        </authorList>
    </citation>
    <scope>NUCLEOTIDE SEQUENCE</scope>
</reference>
<evidence type="ECO:0008006" key="3">
    <source>
        <dbReference type="Google" id="ProtNLM"/>
    </source>
</evidence>
<name>A0AAU9TSN3_EUPED</name>
<dbReference type="EMBL" id="CAKOGL010000007">
    <property type="protein sequence ID" value="CAH2088893.1"/>
    <property type="molecule type" value="Genomic_DNA"/>
</dbReference>
<dbReference type="Proteomes" id="UP001153954">
    <property type="component" value="Unassembled WGS sequence"/>
</dbReference>
<protein>
    <recommendedName>
        <fullName evidence="3">HTH psq-type domain-containing protein</fullName>
    </recommendedName>
</protein>
<proteinExistence type="predicted"/>